<dbReference type="AlphaFoldDB" id="A0AA46NTZ5"/>
<keyword evidence="3 5" id="KW-1133">Transmembrane helix</keyword>
<feature type="transmembrane region" description="Helical" evidence="5">
    <location>
        <begin position="89"/>
        <end position="108"/>
    </location>
</feature>
<feature type="transmembrane region" description="Helical" evidence="5">
    <location>
        <begin position="183"/>
        <end position="205"/>
    </location>
</feature>
<feature type="transmembrane region" description="Helical" evidence="5">
    <location>
        <begin position="114"/>
        <end position="132"/>
    </location>
</feature>
<evidence type="ECO:0000313" key="6">
    <source>
        <dbReference type="EMBL" id="UYF42523.1"/>
    </source>
</evidence>
<sequence length="283" mass="30918">MIKAYQVMAGKSQSPTQELIWDITIKILIISVALNLSGFLDAIKSAMEELHNLMSGDKNLYSVLDEKLTATIKLADVVYEEGNIFSGPFYAIIIFLSFLLGIVPSFLIVVTTDITLRLLMLIAPIVIFFRAYSWGKQMFDQWLSTFFTNLLTVFIVGTMLNLFVDKYGSFIEAQTEGIKNVSLLMITGQTLIMSLLLFFIMKLAVTMAEKIGSVSIESAPKSASNINRDATKNAKDYSNLGSNVAKGGAGGYSGAKSTYENTKGYVQSKLSNGVGGGGPRNMM</sequence>
<name>A0AA46NTZ5_9BACT</name>
<comment type="subcellular location">
    <subcellularLocation>
        <location evidence="1">Membrane</location>
        <topology evidence="1">Multi-pass membrane protein</topology>
    </subcellularLocation>
</comment>
<accession>A0AA46NTZ5</accession>
<feature type="transmembrane region" description="Helical" evidence="5">
    <location>
        <begin position="20"/>
        <end position="40"/>
    </location>
</feature>
<evidence type="ECO:0000256" key="4">
    <source>
        <dbReference type="ARBA" id="ARBA00023136"/>
    </source>
</evidence>
<proteinExistence type="predicted"/>
<evidence type="ECO:0000256" key="2">
    <source>
        <dbReference type="ARBA" id="ARBA00022692"/>
    </source>
</evidence>
<keyword evidence="4 5" id="KW-0472">Membrane</keyword>
<evidence type="ECO:0000256" key="1">
    <source>
        <dbReference type="ARBA" id="ARBA00004141"/>
    </source>
</evidence>
<dbReference type="Pfam" id="PF04610">
    <property type="entry name" value="TrbL"/>
    <property type="match status" value="1"/>
</dbReference>
<dbReference type="GO" id="GO:0016020">
    <property type="term" value="C:membrane"/>
    <property type="evidence" value="ECO:0007669"/>
    <property type="project" value="UniProtKB-SubCell"/>
</dbReference>
<dbReference type="Proteomes" id="UP001164100">
    <property type="component" value="Chromosome"/>
</dbReference>
<gene>
    <name evidence="6" type="ORF">NGX11_06325</name>
</gene>
<reference evidence="6" key="1">
    <citation type="journal article" date="2022" name="Front. Microbiol.">
        <title>Species classification and novel plasmid identifications in Arcobacter cryaerophilus and Arcobacter cryaerophilus-like organisms.</title>
        <authorList>
            <person name="Zhou G."/>
            <person name="Wang M."/>
            <person name="Wang H."/>
            <person name="Chen X."/>
            <person name="Gu Y."/>
            <person name="Shao Z."/>
            <person name="Zhang J."/>
            <person name="Zhang M."/>
        </authorList>
    </citation>
    <scope>NUCLEOTIDE SEQUENCE</scope>
    <source>
        <strain evidence="6">ICDCAC48</strain>
    </source>
</reference>
<dbReference type="GO" id="GO:0030255">
    <property type="term" value="P:protein secretion by the type IV secretion system"/>
    <property type="evidence" value="ECO:0007669"/>
    <property type="project" value="InterPro"/>
</dbReference>
<evidence type="ECO:0000256" key="3">
    <source>
        <dbReference type="ARBA" id="ARBA00022989"/>
    </source>
</evidence>
<feature type="transmembrane region" description="Helical" evidence="5">
    <location>
        <begin position="144"/>
        <end position="163"/>
    </location>
</feature>
<evidence type="ECO:0000313" key="7">
    <source>
        <dbReference type="Proteomes" id="UP001164100"/>
    </source>
</evidence>
<keyword evidence="2 5" id="KW-0812">Transmembrane</keyword>
<organism evidence="6 7">
    <name type="scientific">Aliarcobacter cryaerophilus</name>
    <dbReference type="NCBI Taxonomy" id="28198"/>
    <lineage>
        <taxon>Bacteria</taxon>
        <taxon>Pseudomonadati</taxon>
        <taxon>Campylobacterota</taxon>
        <taxon>Epsilonproteobacteria</taxon>
        <taxon>Campylobacterales</taxon>
        <taxon>Arcobacteraceae</taxon>
        <taxon>Aliarcobacter</taxon>
    </lineage>
</organism>
<evidence type="ECO:0000256" key="5">
    <source>
        <dbReference type="SAM" id="Phobius"/>
    </source>
</evidence>
<dbReference type="InterPro" id="IPR007688">
    <property type="entry name" value="Conjugal_tfr_TrbL/VirB6"/>
</dbReference>
<dbReference type="RefSeq" id="WP_263514138.1">
    <property type="nucleotide sequence ID" value="NZ_CP099556.1"/>
</dbReference>
<dbReference type="EMBL" id="CP099556">
    <property type="protein sequence ID" value="UYF42523.1"/>
    <property type="molecule type" value="Genomic_DNA"/>
</dbReference>
<protein>
    <submittedName>
        <fullName evidence="6">Type IV secretion system protein</fullName>
    </submittedName>
</protein>